<dbReference type="Pfam" id="PF02874">
    <property type="entry name" value="ATP-synt_ab_N"/>
    <property type="match status" value="1"/>
</dbReference>
<dbReference type="Proteomes" id="UP000748752">
    <property type="component" value="Unassembled WGS sequence"/>
</dbReference>
<organism evidence="8 9">
    <name type="scientific">Thiohalocapsa halophila</name>
    <dbReference type="NCBI Taxonomy" id="69359"/>
    <lineage>
        <taxon>Bacteria</taxon>
        <taxon>Pseudomonadati</taxon>
        <taxon>Pseudomonadota</taxon>
        <taxon>Gammaproteobacteria</taxon>
        <taxon>Chromatiales</taxon>
        <taxon>Chromatiaceae</taxon>
        <taxon>Thiohalocapsa</taxon>
    </lineage>
</organism>
<keyword evidence="9" id="KW-1185">Reference proteome</keyword>
<evidence type="ECO:0000313" key="8">
    <source>
        <dbReference type="EMBL" id="MBK1633113.1"/>
    </source>
</evidence>
<comment type="caution">
    <text evidence="8">The sequence shown here is derived from an EMBL/GenBank/DDBJ whole genome shotgun (WGS) entry which is preliminary data.</text>
</comment>
<dbReference type="InterPro" id="IPR004100">
    <property type="entry name" value="ATPase_F1/V1/A1_a/bsu_N"/>
</dbReference>
<reference evidence="8 9" key="1">
    <citation type="journal article" date="2020" name="Microorganisms">
        <title>Osmotic Adaptation and Compatible Solute Biosynthesis of Phototrophic Bacteria as Revealed from Genome Analyses.</title>
        <authorList>
            <person name="Imhoff J.F."/>
            <person name="Rahn T."/>
            <person name="Kunzel S."/>
            <person name="Keller A."/>
            <person name="Neulinger S.C."/>
        </authorList>
    </citation>
    <scope>NUCLEOTIDE SEQUENCE [LARGE SCALE GENOMIC DNA]</scope>
    <source>
        <strain evidence="8 9">DSM 6210</strain>
    </source>
</reference>
<evidence type="ECO:0000256" key="3">
    <source>
        <dbReference type="ARBA" id="ARBA00024342"/>
    </source>
</evidence>
<dbReference type="NCBIfam" id="NF002555">
    <property type="entry name" value="PRK02118.1"/>
    <property type="match status" value="1"/>
</dbReference>
<feature type="domain" description="ATPase F1/V1/A1 complex alpha/beta subunit nucleotide-binding" evidence="5">
    <location>
        <begin position="141"/>
        <end position="333"/>
    </location>
</feature>
<dbReference type="InterPro" id="IPR022879">
    <property type="entry name" value="V-ATPase_su_B/beta"/>
</dbReference>
<proteinExistence type="inferred from homology"/>
<dbReference type="SUPFAM" id="SSF52540">
    <property type="entry name" value="P-loop containing nucleoside triphosphate hydrolases"/>
    <property type="match status" value="1"/>
</dbReference>
<evidence type="ECO:0000259" key="5">
    <source>
        <dbReference type="Pfam" id="PF00006"/>
    </source>
</evidence>
<accession>A0ABS1CMN3</accession>
<feature type="domain" description="ATPase F1/V1/A1 complex alpha/beta subunit N-terminal" evidence="6">
    <location>
        <begin position="32"/>
        <end position="82"/>
    </location>
</feature>
<comment type="function">
    <text evidence="4">Produces ATP from ADP in the presence of a proton gradient across the membrane. The V-type beta chain is a regulatory subunit.</text>
</comment>
<dbReference type="InterPro" id="IPR000194">
    <property type="entry name" value="ATPase_F1/V1/A1_a/bsu_nucl-bd"/>
</dbReference>
<feature type="domain" description="ATP synthase A/B type C-terminal" evidence="7">
    <location>
        <begin position="350"/>
        <end position="441"/>
    </location>
</feature>
<evidence type="ECO:0000259" key="7">
    <source>
        <dbReference type="Pfam" id="PF22919"/>
    </source>
</evidence>
<evidence type="ECO:0000259" key="6">
    <source>
        <dbReference type="Pfam" id="PF02874"/>
    </source>
</evidence>
<protein>
    <submittedName>
        <fullName evidence="8">V-type ATP synthase subunit B</fullName>
    </submittedName>
</protein>
<dbReference type="EMBL" id="NRRV01000068">
    <property type="protein sequence ID" value="MBK1633113.1"/>
    <property type="molecule type" value="Genomic_DNA"/>
</dbReference>
<dbReference type="Gene3D" id="3.40.50.12240">
    <property type="match status" value="1"/>
</dbReference>
<dbReference type="InterPro" id="IPR027417">
    <property type="entry name" value="P-loop_NTPase"/>
</dbReference>
<dbReference type="PANTHER" id="PTHR43389">
    <property type="entry name" value="V-TYPE PROTON ATPASE SUBUNIT B"/>
    <property type="match status" value="1"/>
</dbReference>
<comment type="similarity">
    <text evidence="3">Belongs to the ATPase alpha/beta chains family. T3SS ATPase subfamily.</text>
</comment>
<dbReference type="InterPro" id="IPR055190">
    <property type="entry name" value="ATP-synt_VA_C"/>
</dbReference>
<dbReference type="Pfam" id="PF22919">
    <property type="entry name" value="ATP-synt_VA_C"/>
    <property type="match status" value="1"/>
</dbReference>
<keyword evidence="1" id="KW-0813">Transport</keyword>
<dbReference type="Pfam" id="PF00006">
    <property type="entry name" value="ATP-synt_ab"/>
    <property type="match status" value="1"/>
</dbReference>
<dbReference type="RefSeq" id="WP_200241112.1">
    <property type="nucleotide sequence ID" value="NZ_NRRV01000068.1"/>
</dbReference>
<dbReference type="PANTHER" id="PTHR43389:SF4">
    <property type="entry name" value="V-TYPE PROTON ATPASE SUBUNIT B"/>
    <property type="match status" value="1"/>
</dbReference>
<name>A0ABS1CMN3_9GAMM</name>
<keyword evidence="2" id="KW-0406">Ion transport</keyword>
<evidence type="ECO:0000256" key="4">
    <source>
        <dbReference type="ARBA" id="ARBA00059599"/>
    </source>
</evidence>
<evidence type="ECO:0000313" key="9">
    <source>
        <dbReference type="Proteomes" id="UP000748752"/>
    </source>
</evidence>
<evidence type="ECO:0000256" key="2">
    <source>
        <dbReference type="ARBA" id="ARBA00023065"/>
    </source>
</evidence>
<gene>
    <name evidence="8" type="ORF">CKO31_20630</name>
</gene>
<sequence length="464" mass="51035">MAQTLTRYTDVIEIVGDILKVRIGSAGQDTPAIAYDDLALVEGVDGFRSLARVIKIDRDVASLQVFSGTKGVATSSTVQFLGHAMRATYSANILGRVFRGDGELLDTGPELTAEPKVATGGPSVNPARRVLASKMIRTDVPMIDIFNSLVESQKIPIFSVAGEPYNQLLARIGIQADADIIVFGGLGLIFDDYYYFRRAFEDAGIFPRTVMFVNLSADPVVERLLVPDMALAVAEKFALEEGKRVLVLLTDMTAYADAMKEVGIAMESVPSNRGYMGDLYSQMARRYEKAADYREGGSLTILTVTTMPGGDVTHPVPDNTGYITEGQFYLHDSVLDPFGSLSRLKQHVIGKVTREDHGQVMNTMIRFYSGARDAQQKQAMAFDLSDFDHKLLRFGELFRERFMDIDVSLPLEAALDLCWQTMAECFEPEELLMKQQLIDRYFPRPAASHDADVPDAPGPAAAVA</sequence>
<evidence type="ECO:0000256" key="1">
    <source>
        <dbReference type="ARBA" id="ARBA00022448"/>
    </source>
</evidence>